<feature type="region of interest" description="Disordered" evidence="1">
    <location>
        <begin position="48"/>
        <end position="82"/>
    </location>
</feature>
<accession>A0A3S5FF59</accession>
<dbReference type="SUPFAM" id="SSF46966">
    <property type="entry name" value="Spectrin repeat"/>
    <property type="match status" value="1"/>
</dbReference>
<protein>
    <submittedName>
        <fullName evidence="2">Uncharacterized protein</fullName>
    </submittedName>
</protein>
<dbReference type="Proteomes" id="UP000784294">
    <property type="component" value="Unassembled WGS sequence"/>
</dbReference>
<dbReference type="EMBL" id="CAAALY010105418">
    <property type="protein sequence ID" value="VEL29697.1"/>
    <property type="molecule type" value="Genomic_DNA"/>
</dbReference>
<evidence type="ECO:0000313" key="3">
    <source>
        <dbReference type="Proteomes" id="UP000784294"/>
    </source>
</evidence>
<evidence type="ECO:0000256" key="1">
    <source>
        <dbReference type="SAM" id="MobiDB-lite"/>
    </source>
</evidence>
<dbReference type="AlphaFoldDB" id="A0A3S5FF59"/>
<sequence length="102" mass="11277">MAARLDVRWSEREDQLKAAMQAAEFQAAVDELAEWLAEKQKALKSLQGQPMRLRQQEMTPTEIKLNDPDSAKSKKASLGSTANRVQRLKAIEAEVASNAPVG</sequence>
<name>A0A3S5FF59_9PLAT</name>
<organism evidence="2 3">
    <name type="scientific">Protopolystoma xenopodis</name>
    <dbReference type="NCBI Taxonomy" id="117903"/>
    <lineage>
        <taxon>Eukaryota</taxon>
        <taxon>Metazoa</taxon>
        <taxon>Spiralia</taxon>
        <taxon>Lophotrochozoa</taxon>
        <taxon>Platyhelminthes</taxon>
        <taxon>Monogenea</taxon>
        <taxon>Polyopisthocotylea</taxon>
        <taxon>Polystomatidea</taxon>
        <taxon>Polystomatidae</taxon>
        <taxon>Protopolystoma</taxon>
    </lineage>
</organism>
<keyword evidence="3" id="KW-1185">Reference proteome</keyword>
<reference evidence="2" key="1">
    <citation type="submission" date="2018-11" db="EMBL/GenBank/DDBJ databases">
        <authorList>
            <consortium name="Pathogen Informatics"/>
        </authorList>
    </citation>
    <scope>NUCLEOTIDE SEQUENCE</scope>
</reference>
<comment type="caution">
    <text evidence="2">The sequence shown here is derived from an EMBL/GenBank/DDBJ whole genome shotgun (WGS) entry which is preliminary data.</text>
</comment>
<dbReference type="Gene3D" id="1.20.58.60">
    <property type="match status" value="1"/>
</dbReference>
<gene>
    <name evidence="2" type="ORF">PXEA_LOCUS23137</name>
</gene>
<proteinExistence type="predicted"/>
<evidence type="ECO:0000313" key="2">
    <source>
        <dbReference type="EMBL" id="VEL29697.1"/>
    </source>
</evidence>